<proteinExistence type="predicted"/>
<dbReference type="AlphaFoldDB" id="A0A0C3BXC9"/>
<sequence>MTGINEPGLCTKASKYSPSRSQHERDLQVTGEILQPLGVRAREPSTSDSVPYTMATLCDLPTEVLLEIIQQLDNPALVNLARTCHCVHFLALDTFFSKNDIWEPKSGWVVAYNTPVETLPALHIALFVQWLDQLHYWFNFPMDRMIEEVRALRALVSRLPTIRLVKLHFSVVDQHYFYEQGALDPVVWKKEVQSLLDLILEKGCSELSVQGGETLVKLYPHHGGVVAFPAEDINVRRRKQLRGLFGKVGLRPFMEFANQFFAPSQDTILETATERKVTIPTSNAKPTHLSIHSDMLLQNPFLEWTMALLSSAASTIRTLSIKFLDLPQETWKIFLNNVNLPQLLDFKITSDIIVPLDGVSFIDIHAFLSHHSTTIETLQLYGVGTPRGVWDPSTLTTPILSRLQRIIAHPCYTIWILNNLVMDNIKNLLLNKDASPNLTEIGIASESHRGAAPFYYSLFDEALERIATFPSKKIKLTLRFASFGRSDVTDWIQKHLATNNASKSTIISRLNNVTSLVISSFSNAKYDYKVIEMLPDWLGMFANVTAIEFTDQHPEIVKILEEKEFVRKVAMACPKVGLLDVQTLKFDLDEVRKDLTNAEGGG</sequence>
<protein>
    <recommendedName>
        <fullName evidence="2">F-box domain-containing protein</fullName>
    </recommendedName>
</protein>
<dbReference type="PROSITE" id="PS50181">
    <property type="entry name" value="FBOX"/>
    <property type="match status" value="1"/>
</dbReference>
<dbReference type="EMBL" id="KN831780">
    <property type="protein sequence ID" value="KIM41225.1"/>
    <property type="molecule type" value="Genomic_DNA"/>
</dbReference>
<evidence type="ECO:0000313" key="3">
    <source>
        <dbReference type="EMBL" id="KIM41225.1"/>
    </source>
</evidence>
<dbReference type="InterPro" id="IPR036047">
    <property type="entry name" value="F-box-like_dom_sf"/>
</dbReference>
<gene>
    <name evidence="3" type="ORF">M413DRAFT_445266</name>
</gene>
<accession>A0A0C3BXC9</accession>
<evidence type="ECO:0000256" key="1">
    <source>
        <dbReference type="SAM" id="MobiDB-lite"/>
    </source>
</evidence>
<name>A0A0C3BXC9_HEBCY</name>
<dbReference type="CDD" id="cd09917">
    <property type="entry name" value="F-box_SF"/>
    <property type="match status" value="1"/>
</dbReference>
<dbReference type="OrthoDB" id="2635672at2759"/>
<reference evidence="3 4" key="1">
    <citation type="submission" date="2014-04" db="EMBL/GenBank/DDBJ databases">
        <authorList>
            <consortium name="DOE Joint Genome Institute"/>
            <person name="Kuo A."/>
            <person name="Gay G."/>
            <person name="Dore J."/>
            <person name="Kohler A."/>
            <person name="Nagy L.G."/>
            <person name="Floudas D."/>
            <person name="Copeland A."/>
            <person name="Barry K.W."/>
            <person name="Cichocki N."/>
            <person name="Veneault-Fourrey C."/>
            <person name="LaButti K."/>
            <person name="Lindquist E.A."/>
            <person name="Lipzen A."/>
            <person name="Lundell T."/>
            <person name="Morin E."/>
            <person name="Murat C."/>
            <person name="Sun H."/>
            <person name="Tunlid A."/>
            <person name="Henrissat B."/>
            <person name="Grigoriev I.V."/>
            <person name="Hibbett D.S."/>
            <person name="Martin F."/>
            <person name="Nordberg H.P."/>
            <person name="Cantor M.N."/>
            <person name="Hua S.X."/>
        </authorList>
    </citation>
    <scope>NUCLEOTIDE SEQUENCE [LARGE SCALE GENOMIC DNA]</scope>
    <source>
        <strain evidence="4">h7</strain>
    </source>
</reference>
<dbReference type="Proteomes" id="UP000053424">
    <property type="component" value="Unassembled WGS sequence"/>
</dbReference>
<organism evidence="3 4">
    <name type="scientific">Hebeloma cylindrosporum</name>
    <dbReference type="NCBI Taxonomy" id="76867"/>
    <lineage>
        <taxon>Eukaryota</taxon>
        <taxon>Fungi</taxon>
        <taxon>Dikarya</taxon>
        <taxon>Basidiomycota</taxon>
        <taxon>Agaricomycotina</taxon>
        <taxon>Agaricomycetes</taxon>
        <taxon>Agaricomycetidae</taxon>
        <taxon>Agaricales</taxon>
        <taxon>Agaricineae</taxon>
        <taxon>Hymenogastraceae</taxon>
        <taxon>Hebeloma</taxon>
    </lineage>
</organism>
<evidence type="ECO:0000313" key="4">
    <source>
        <dbReference type="Proteomes" id="UP000053424"/>
    </source>
</evidence>
<dbReference type="Pfam" id="PF12937">
    <property type="entry name" value="F-box-like"/>
    <property type="match status" value="1"/>
</dbReference>
<keyword evidence="4" id="KW-1185">Reference proteome</keyword>
<dbReference type="InterPro" id="IPR001810">
    <property type="entry name" value="F-box_dom"/>
</dbReference>
<feature type="region of interest" description="Disordered" evidence="1">
    <location>
        <begin position="1"/>
        <end position="25"/>
    </location>
</feature>
<dbReference type="HOGENOM" id="CLU_027357_0_0_1"/>
<dbReference type="SUPFAM" id="SSF81383">
    <property type="entry name" value="F-box domain"/>
    <property type="match status" value="1"/>
</dbReference>
<evidence type="ECO:0000259" key="2">
    <source>
        <dbReference type="PROSITE" id="PS50181"/>
    </source>
</evidence>
<feature type="domain" description="F-box" evidence="2">
    <location>
        <begin position="54"/>
        <end position="105"/>
    </location>
</feature>
<reference evidence="4" key="2">
    <citation type="submission" date="2015-01" db="EMBL/GenBank/DDBJ databases">
        <title>Evolutionary Origins and Diversification of the Mycorrhizal Mutualists.</title>
        <authorList>
            <consortium name="DOE Joint Genome Institute"/>
            <consortium name="Mycorrhizal Genomics Consortium"/>
            <person name="Kohler A."/>
            <person name="Kuo A."/>
            <person name="Nagy L.G."/>
            <person name="Floudas D."/>
            <person name="Copeland A."/>
            <person name="Barry K.W."/>
            <person name="Cichocki N."/>
            <person name="Veneault-Fourrey C."/>
            <person name="LaButti K."/>
            <person name="Lindquist E.A."/>
            <person name="Lipzen A."/>
            <person name="Lundell T."/>
            <person name="Morin E."/>
            <person name="Murat C."/>
            <person name="Riley R."/>
            <person name="Ohm R."/>
            <person name="Sun H."/>
            <person name="Tunlid A."/>
            <person name="Henrissat B."/>
            <person name="Grigoriev I.V."/>
            <person name="Hibbett D.S."/>
            <person name="Martin F."/>
        </authorList>
    </citation>
    <scope>NUCLEOTIDE SEQUENCE [LARGE SCALE GENOMIC DNA]</scope>
    <source>
        <strain evidence="4">h7</strain>
    </source>
</reference>